<keyword evidence="13" id="KW-0998">Cell outer membrane</keyword>
<evidence type="ECO:0000256" key="3">
    <source>
        <dbReference type="ARBA" id="ARBA00022448"/>
    </source>
</evidence>
<keyword evidence="8" id="KW-0625">Polysaccharide transport</keyword>
<keyword evidence="9" id="KW-0406">Ion transport</keyword>
<feature type="domain" description="SLBB" evidence="16">
    <location>
        <begin position="150"/>
        <end position="228"/>
    </location>
</feature>
<keyword evidence="6" id="KW-0812">Transmembrane</keyword>
<dbReference type="InterPro" id="IPR054765">
    <property type="entry name" value="SLBB_dom"/>
</dbReference>
<dbReference type="InterPro" id="IPR049712">
    <property type="entry name" value="Poly_export"/>
</dbReference>
<keyword evidence="18" id="KW-1185">Reference proteome</keyword>
<dbReference type="Gene3D" id="3.30.1950.10">
    <property type="entry name" value="wza like domain"/>
    <property type="match status" value="1"/>
</dbReference>
<keyword evidence="4" id="KW-1134">Transmembrane beta strand</keyword>
<evidence type="ECO:0000256" key="14">
    <source>
        <dbReference type="ARBA" id="ARBA00023288"/>
    </source>
</evidence>
<sequence length="348" mass="37120">MNTPAALPVTNGSEQVPPVEMQIPISDINIALIQKMREAETQASTDQIHQLFGKSGPYTLGVGDVLQITVWDHPELTAAQGAQTQTNGHPYDPAAGFVIDNSGNVQIPYAGIVHVVGLRIDQAQQLVYASLVKAFVKPQVTVRVASFRAKQVYVDGEVHVPGGVPINDTPMTLYEAIGRAGGLNPTADQSRMILVRDGVSYRLNLSRILERDQNPSDILLKDGDLLRVPSRDDNGVFVMGEVNKPVTAIPMKSGKLTLSDALSQAGSLNTASADAAQLYVIRGSLGTAPQVFHLDAHSPVSMVLANQFELQPKDVVYVDGNGLVRISRVLSLLLPAINAGLTGAIVAK</sequence>
<evidence type="ECO:0000256" key="12">
    <source>
        <dbReference type="ARBA" id="ARBA00023139"/>
    </source>
</evidence>
<evidence type="ECO:0000259" key="15">
    <source>
        <dbReference type="Pfam" id="PF02563"/>
    </source>
</evidence>
<proteinExistence type="inferred from homology"/>
<dbReference type="Pfam" id="PF22461">
    <property type="entry name" value="SLBB_2"/>
    <property type="match status" value="2"/>
</dbReference>
<keyword evidence="7" id="KW-0732">Signal</keyword>
<keyword evidence="11" id="KW-0472">Membrane</keyword>
<evidence type="ECO:0000256" key="13">
    <source>
        <dbReference type="ARBA" id="ARBA00023237"/>
    </source>
</evidence>
<keyword evidence="10" id="KW-0626">Porin</keyword>
<dbReference type="Proteomes" id="UP000652198">
    <property type="component" value="Unassembled WGS sequence"/>
</dbReference>
<protein>
    <submittedName>
        <fullName evidence="17">Sugar ABC transporter substrate-binding protein</fullName>
    </submittedName>
</protein>
<organism evidence="17 18">
    <name type="scientific">Paraburkholderia solitsugae</name>
    <dbReference type="NCBI Taxonomy" id="2675748"/>
    <lineage>
        <taxon>Bacteria</taxon>
        <taxon>Pseudomonadati</taxon>
        <taxon>Pseudomonadota</taxon>
        <taxon>Betaproteobacteria</taxon>
        <taxon>Burkholderiales</taxon>
        <taxon>Burkholderiaceae</taxon>
        <taxon>Paraburkholderia</taxon>
    </lineage>
</organism>
<evidence type="ECO:0000256" key="4">
    <source>
        <dbReference type="ARBA" id="ARBA00022452"/>
    </source>
</evidence>
<evidence type="ECO:0000256" key="9">
    <source>
        <dbReference type="ARBA" id="ARBA00023065"/>
    </source>
</evidence>
<dbReference type="RefSeq" id="WP_172308967.1">
    <property type="nucleotide sequence ID" value="NZ_WOEY01000015.1"/>
</dbReference>
<dbReference type="InterPro" id="IPR003715">
    <property type="entry name" value="Poly_export_N"/>
</dbReference>
<evidence type="ECO:0000313" key="17">
    <source>
        <dbReference type="EMBL" id="NPT40338.1"/>
    </source>
</evidence>
<evidence type="ECO:0000256" key="5">
    <source>
        <dbReference type="ARBA" id="ARBA00022597"/>
    </source>
</evidence>
<evidence type="ECO:0000256" key="2">
    <source>
        <dbReference type="ARBA" id="ARBA00009450"/>
    </source>
</evidence>
<keyword evidence="14" id="KW-0449">Lipoprotein</keyword>
<dbReference type="PANTHER" id="PTHR33619">
    <property type="entry name" value="POLYSACCHARIDE EXPORT PROTEIN GFCE-RELATED"/>
    <property type="match status" value="1"/>
</dbReference>
<gene>
    <name evidence="17" type="ORF">GNZ12_03215</name>
</gene>
<evidence type="ECO:0000256" key="10">
    <source>
        <dbReference type="ARBA" id="ARBA00023114"/>
    </source>
</evidence>
<evidence type="ECO:0000256" key="8">
    <source>
        <dbReference type="ARBA" id="ARBA00023047"/>
    </source>
</evidence>
<evidence type="ECO:0000313" key="18">
    <source>
        <dbReference type="Proteomes" id="UP000652198"/>
    </source>
</evidence>
<keyword evidence="12" id="KW-0564">Palmitate</keyword>
<comment type="similarity">
    <text evidence="2">Belongs to the BexD/CtrA/VexA family.</text>
</comment>
<comment type="subcellular location">
    <subcellularLocation>
        <location evidence="1">Cell outer membrane</location>
        <topology evidence="1">Multi-pass membrane protein</topology>
    </subcellularLocation>
</comment>
<evidence type="ECO:0000256" key="7">
    <source>
        <dbReference type="ARBA" id="ARBA00022729"/>
    </source>
</evidence>
<dbReference type="PANTHER" id="PTHR33619:SF3">
    <property type="entry name" value="POLYSACCHARIDE EXPORT PROTEIN GFCE-RELATED"/>
    <property type="match status" value="1"/>
</dbReference>
<evidence type="ECO:0000256" key="6">
    <source>
        <dbReference type="ARBA" id="ARBA00022692"/>
    </source>
</evidence>
<dbReference type="EMBL" id="WOEY01000015">
    <property type="protein sequence ID" value="NPT40338.1"/>
    <property type="molecule type" value="Genomic_DNA"/>
</dbReference>
<name>A0ABX2BJP8_9BURK</name>
<evidence type="ECO:0000256" key="1">
    <source>
        <dbReference type="ARBA" id="ARBA00004571"/>
    </source>
</evidence>
<evidence type="ECO:0000259" key="16">
    <source>
        <dbReference type="Pfam" id="PF22461"/>
    </source>
</evidence>
<keyword evidence="5" id="KW-0762">Sugar transport</keyword>
<comment type="caution">
    <text evidence="17">The sequence shown here is derived from an EMBL/GenBank/DDBJ whole genome shotgun (WGS) entry which is preliminary data.</text>
</comment>
<feature type="domain" description="SLBB" evidence="16">
    <location>
        <begin position="236"/>
        <end position="318"/>
    </location>
</feature>
<accession>A0ABX2BJP8</accession>
<keyword evidence="3" id="KW-0813">Transport</keyword>
<reference evidence="17 18" key="1">
    <citation type="submission" date="2019-11" db="EMBL/GenBank/DDBJ databases">
        <title>Metabolism of dissolved organic matter in forest soils.</title>
        <authorList>
            <person name="Cyle K.T."/>
            <person name="Wilhelm R.C."/>
            <person name="Martinez C.E."/>
        </authorList>
    </citation>
    <scope>NUCLEOTIDE SEQUENCE [LARGE SCALE GENOMIC DNA]</scope>
    <source>
        <strain evidence="17 18">1N</strain>
    </source>
</reference>
<dbReference type="Gene3D" id="3.10.560.10">
    <property type="entry name" value="Outer membrane lipoprotein wza domain like"/>
    <property type="match status" value="2"/>
</dbReference>
<feature type="domain" description="Polysaccharide export protein N-terminal" evidence="15">
    <location>
        <begin position="56"/>
        <end position="144"/>
    </location>
</feature>
<dbReference type="Pfam" id="PF02563">
    <property type="entry name" value="Poly_export"/>
    <property type="match status" value="1"/>
</dbReference>
<evidence type="ECO:0000256" key="11">
    <source>
        <dbReference type="ARBA" id="ARBA00023136"/>
    </source>
</evidence>